<feature type="compositionally biased region" description="Low complexity" evidence="1">
    <location>
        <begin position="14"/>
        <end position="25"/>
    </location>
</feature>
<keyword evidence="2" id="KW-0378">Hydrolase</keyword>
<keyword evidence="2" id="KW-0269">Exonuclease</keyword>
<dbReference type="GO" id="GO:0004527">
    <property type="term" value="F:exonuclease activity"/>
    <property type="evidence" value="ECO:0007669"/>
    <property type="project" value="UniProtKB-KW"/>
</dbReference>
<sequence>MKYHTGAGTWGTHSSSVVGASSSKPKSGDTGHQGYDQLKRNQSEHSEKIAISKLDCFIHFMYRYIDNESKLLSSIEFNVQSESDWLIIILTLAANVSLEKQLGTQLPKRKVEK</sequence>
<keyword evidence="2" id="KW-0540">Nuclease</keyword>
<dbReference type="EMBL" id="JBEUSY010000490">
    <property type="protein sequence ID" value="KAL1229497.1"/>
    <property type="molecule type" value="Genomic_DNA"/>
</dbReference>
<name>A0ABR3K7P6_TRISP</name>
<reference evidence="2 3" key="1">
    <citation type="submission" date="2024-07" db="EMBL/GenBank/DDBJ databases">
        <title>Enhanced genomic and transcriptomic resources for Trichinella pseudospiralis and T. spiralis underpin the discovery of pronounced molecular differences between stages and species.</title>
        <authorList>
            <person name="Pasi K.K."/>
            <person name="La Rosa G."/>
            <person name="Gomez-Morales M.A."/>
            <person name="Tosini F."/>
            <person name="Sumanam S."/>
            <person name="Young N.D."/>
            <person name="Chang B.C."/>
            <person name="Robin G.B."/>
        </authorList>
    </citation>
    <scope>NUCLEOTIDE SEQUENCE [LARGE SCALE GENOMIC DNA]</scope>
    <source>
        <strain evidence="2">ISS534</strain>
    </source>
</reference>
<dbReference type="Proteomes" id="UP001558632">
    <property type="component" value="Unassembled WGS sequence"/>
</dbReference>
<keyword evidence="3" id="KW-1185">Reference proteome</keyword>
<comment type="caution">
    <text evidence="2">The sequence shown here is derived from an EMBL/GenBank/DDBJ whole genome shotgun (WGS) entry which is preliminary data.</text>
</comment>
<feature type="region of interest" description="Disordered" evidence="1">
    <location>
        <begin position="1"/>
        <end position="45"/>
    </location>
</feature>
<proteinExistence type="predicted"/>
<gene>
    <name evidence="2" type="ORF">TSPI_04498</name>
</gene>
<evidence type="ECO:0000256" key="1">
    <source>
        <dbReference type="SAM" id="MobiDB-lite"/>
    </source>
</evidence>
<protein>
    <submittedName>
        <fullName evidence="2">RNA exonuclease</fullName>
    </submittedName>
</protein>
<accession>A0ABR3K7P6</accession>
<organism evidence="2 3">
    <name type="scientific">Trichinella spiralis</name>
    <name type="common">Trichina worm</name>
    <dbReference type="NCBI Taxonomy" id="6334"/>
    <lineage>
        <taxon>Eukaryota</taxon>
        <taxon>Metazoa</taxon>
        <taxon>Ecdysozoa</taxon>
        <taxon>Nematoda</taxon>
        <taxon>Enoplea</taxon>
        <taxon>Dorylaimia</taxon>
        <taxon>Trichinellida</taxon>
        <taxon>Trichinellidae</taxon>
        <taxon>Trichinella</taxon>
    </lineage>
</organism>
<evidence type="ECO:0000313" key="2">
    <source>
        <dbReference type="EMBL" id="KAL1229497.1"/>
    </source>
</evidence>
<evidence type="ECO:0000313" key="3">
    <source>
        <dbReference type="Proteomes" id="UP001558632"/>
    </source>
</evidence>